<evidence type="ECO:0000259" key="7">
    <source>
        <dbReference type="PROSITE" id="PS50969"/>
    </source>
</evidence>
<dbReference type="PROSITE" id="PS50969">
    <property type="entry name" value="FCP1"/>
    <property type="match status" value="1"/>
</dbReference>
<dbReference type="Gramene" id="ESQ51107">
    <property type="protein sequence ID" value="ESQ51107"/>
    <property type="gene ID" value="EUTSA_v10023181mg"/>
</dbReference>
<dbReference type="GO" id="GO:0005634">
    <property type="term" value="C:nucleus"/>
    <property type="evidence" value="ECO:0007669"/>
    <property type="project" value="UniProtKB-SubCell"/>
</dbReference>
<dbReference type="Gene3D" id="3.40.50.1000">
    <property type="entry name" value="HAD superfamily/HAD-like"/>
    <property type="match status" value="1"/>
</dbReference>
<dbReference type="PANTHER" id="PTHR23081:SF21">
    <property type="entry name" value="RNA POLYMERASE II C-TERMINAL DOMAIN PHOSPHATASE-LIKE-RELATED"/>
    <property type="match status" value="1"/>
</dbReference>
<dbReference type="OrthoDB" id="10249888at2759"/>
<sequence length="278" mass="31891">MSLSSSSGNNCGHCFVRHRICLACKKKLCGVEVRGFDYLFPGLHLSHEAVSFTKCLTTLISIYKHKKLHLVLDLDNTLVHSVNISKLSDAEKYLIEEAGSDLKNNLQTYHGRFIKIRPFVNEFLEEANKLFNMYVYTKCTFRYGQAVARMIDPNKIYFGDRVITRKESPNRKTLDLVLADERGILIVDDSLVVWPDHKQNLLQITRYVYFRQDYKNIRANSSFAEMKRDESANRGALANLLIFLKGIHNGFFSCGLEEDLDSKDVRSLIKGPSIPKRC</sequence>
<organism evidence="8 9">
    <name type="scientific">Eutrema salsugineum</name>
    <name type="common">Saltwater cress</name>
    <name type="synonym">Sisymbrium salsugineum</name>
    <dbReference type="NCBI Taxonomy" id="72664"/>
    <lineage>
        <taxon>Eukaryota</taxon>
        <taxon>Viridiplantae</taxon>
        <taxon>Streptophyta</taxon>
        <taxon>Embryophyta</taxon>
        <taxon>Tracheophyta</taxon>
        <taxon>Spermatophyta</taxon>
        <taxon>Magnoliopsida</taxon>
        <taxon>eudicotyledons</taxon>
        <taxon>Gunneridae</taxon>
        <taxon>Pentapetalae</taxon>
        <taxon>rosids</taxon>
        <taxon>malvids</taxon>
        <taxon>Brassicales</taxon>
        <taxon>Brassicaceae</taxon>
        <taxon>Eutremeae</taxon>
        <taxon>Eutrema</taxon>
    </lineage>
</organism>
<dbReference type="AlphaFoldDB" id="V4M7W4"/>
<proteinExistence type="predicted"/>
<dbReference type="Proteomes" id="UP000030689">
    <property type="component" value="Unassembled WGS sequence"/>
</dbReference>
<protein>
    <recommendedName>
        <fullName evidence="6">RNA polymerase II C-terminal domain phosphatase-like</fullName>
        <ecNumber evidence="6">3.1.3.16</ecNumber>
    </recommendedName>
</protein>
<keyword evidence="9" id="KW-1185">Reference proteome</keyword>
<dbReference type="EMBL" id="KI517392">
    <property type="protein sequence ID" value="ESQ51107.1"/>
    <property type="molecule type" value="Genomic_DNA"/>
</dbReference>
<evidence type="ECO:0000256" key="5">
    <source>
        <dbReference type="ARBA" id="ARBA00048336"/>
    </source>
</evidence>
<comment type="subcellular location">
    <subcellularLocation>
        <location evidence="1 6">Nucleus</location>
    </subcellularLocation>
</comment>
<dbReference type="SUPFAM" id="SSF56784">
    <property type="entry name" value="HAD-like"/>
    <property type="match status" value="1"/>
</dbReference>
<gene>
    <name evidence="8" type="ORF">EUTSA_v10023181mg</name>
</gene>
<dbReference type="KEGG" id="eus:EUTSA_v10023181mg"/>
<comment type="function">
    <text evidence="6">This promotes the activity of RNA polymerase II.</text>
</comment>
<reference evidence="8 9" key="1">
    <citation type="journal article" date="2013" name="Front. Plant Sci.">
        <title>The Reference Genome of the Halophytic Plant Eutrema salsugineum.</title>
        <authorList>
            <person name="Yang R."/>
            <person name="Jarvis D.E."/>
            <person name="Chen H."/>
            <person name="Beilstein M.A."/>
            <person name="Grimwood J."/>
            <person name="Jenkins J."/>
            <person name="Shu S."/>
            <person name="Prochnik S."/>
            <person name="Xin M."/>
            <person name="Ma C."/>
            <person name="Schmutz J."/>
            <person name="Wing R.A."/>
            <person name="Mitchell-Olds T."/>
            <person name="Schumaker K.S."/>
            <person name="Wang X."/>
        </authorList>
    </citation>
    <scope>NUCLEOTIDE SEQUENCE [LARGE SCALE GENOMIC DNA]</scope>
</reference>
<dbReference type="eggNOG" id="KOG0323">
    <property type="taxonomic scope" value="Eukaryota"/>
</dbReference>
<name>V4M7W4_EUTSA</name>
<comment type="catalytic activity">
    <reaction evidence="5 6">
        <text>O-phospho-L-threonyl-[protein] + H2O = L-threonyl-[protein] + phosphate</text>
        <dbReference type="Rhea" id="RHEA:47004"/>
        <dbReference type="Rhea" id="RHEA-COMP:11060"/>
        <dbReference type="Rhea" id="RHEA-COMP:11605"/>
        <dbReference type="ChEBI" id="CHEBI:15377"/>
        <dbReference type="ChEBI" id="CHEBI:30013"/>
        <dbReference type="ChEBI" id="CHEBI:43474"/>
        <dbReference type="ChEBI" id="CHEBI:61977"/>
        <dbReference type="EC" id="3.1.3.16"/>
    </reaction>
</comment>
<dbReference type="CDD" id="cd07521">
    <property type="entry name" value="HAD_FCP1-like"/>
    <property type="match status" value="1"/>
</dbReference>
<keyword evidence="2 6" id="KW-0378">Hydrolase</keyword>
<dbReference type="EC" id="3.1.3.16" evidence="6"/>
<evidence type="ECO:0000313" key="9">
    <source>
        <dbReference type="Proteomes" id="UP000030689"/>
    </source>
</evidence>
<dbReference type="InterPro" id="IPR011947">
    <property type="entry name" value="FCP1_euk"/>
</dbReference>
<dbReference type="InterPro" id="IPR039189">
    <property type="entry name" value="Fcp1"/>
</dbReference>
<evidence type="ECO:0000256" key="6">
    <source>
        <dbReference type="RuleBase" id="RU366066"/>
    </source>
</evidence>
<dbReference type="Pfam" id="PF03031">
    <property type="entry name" value="NIF"/>
    <property type="match status" value="1"/>
</dbReference>
<dbReference type="NCBIfam" id="TIGR02250">
    <property type="entry name" value="FCP1_euk"/>
    <property type="match status" value="1"/>
</dbReference>
<dbReference type="SMART" id="SM00577">
    <property type="entry name" value="CPDc"/>
    <property type="match status" value="1"/>
</dbReference>
<evidence type="ECO:0000256" key="3">
    <source>
        <dbReference type="ARBA" id="ARBA00023242"/>
    </source>
</evidence>
<keyword evidence="3 6" id="KW-0539">Nucleus</keyword>
<evidence type="ECO:0000313" key="8">
    <source>
        <dbReference type="EMBL" id="ESQ51107.1"/>
    </source>
</evidence>
<dbReference type="GO" id="GO:0008420">
    <property type="term" value="F:RNA polymerase II CTD heptapeptide repeat phosphatase activity"/>
    <property type="evidence" value="ECO:0007669"/>
    <property type="project" value="UniProtKB-UniRule"/>
</dbReference>
<dbReference type="InterPro" id="IPR023214">
    <property type="entry name" value="HAD_sf"/>
</dbReference>
<accession>V4M7W4</accession>
<dbReference type="InterPro" id="IPR036412">
    <property type="entry name" value="HAD-like_sf"/>
</dbReference>
<evidence type="ECO:0000256" key="4">
    <source>
        <dbReference type="ARBA" id="ARBA00047761"/>
    </source>
</evidence>
<evidence type="ECO:0000256" key="2">
    <source>
        <dbReference type="ARBA" id="ARBA00022801"/>
    </source>
</evidence>
<dbReference type="OMA" id="DHRTTIC"/>
<dbReference type="PANTHER" id="PTHR23081">
    <property type="entry name" value="RNA POLYMERASE II CTD PHOSPHATASE"/>
    <property type="match status" value="1"/>
</dbReference>
<dbReference type="STRING" id="72664.V4M7W4"/>
<feature type="domain" description="FCP1 homology" evidence="7">
    <location>
        <begin position="63"/>
        <end position="227"/>
    </location>
</feature>
<evidence type="ECO:0000256" key="1">
    <source>
        <dbReference type="ARBA" id="ARBA00004123"/>
    </source>
</evidence>
<dbReference type="InterPro" id="IPR004274">
    <property type="entry name" value="FCP1_dom"/>
</dbReference>
<comment type="catalytic activity">
    <reaction evidence="4 6">
        <text>O-phospho-L-seryl-[protein] + H2O = L-seryl-[protein] + phosphate</text>
        <dbReference type="Rhea" id="RHEA:20629"/>
        <dbReference type="Rhea" id="RHEA-COMP:9863"/>
        <dbReference type="Rhea" id="RHEA-COMP:11604"/>
        <dbReference type="ChEBI" id="CHEBI:15377"/>
        <dbReference type="ChEBI" id="CHEBI:29999"/>
        <dbReference type="ChEBI" id="CHEBI:43474"/>
        <dbReference type="ChEBI" id="CHEBI:83421"/>
        <dbReference type="EC" id="3.1.3.16"/>
    </reaction>
</comment>